<keyword evidence="2" id="KW-0238">DNA-binding</keyword>
<dbReference type="Pfam" id="PF12833">
    <property type="entry name" value="HTH_18"/>
    <property type="match status" value="1"/>
</dbReference>
<dbReference type="PROSITE" id="PS01124">
    <property type="entry name" value="HTH_ARAC_FAMILY_2"/>
    <property type="match status" value="1"/>
</dbReference>
<dbReference type="OrthoDB" id="342399at2"/>
<dbReference type="PANTHER" id="PTHR43280">
    <property type="entry name" value="ARAC-FAMILY TRANSCRIPTIONAL REGULATOR"/>
    <property type="match status" value="1"/>
</dbReference>
<dbReference type="InterPro" id="IPR018060">
    <property type="entry name" value="HTH_AraC"/>
</dbReference>
<dbReference type="eggNOG" id="COG4753">
    <property type="taxonomic scope" value="Bacteria"/>
</dbReference>
<dbReference type="PROSITE" id="PS50110">
    <property type="entry name" value="RESPONSE_REGULATORY"/>
    <property type="match status" value="1"/>
</dbReference>
<organism evidence="7 8">
    <name type="scientific">Latilactobacillus fuchuensis DSM 14340 = JCM 11249</name>
    <dbReference type="NCBI Taxonomy" id="1423747"/>
    <lineage>
        <taxon>Bacteria</taxon>
        <taxon>Bacillati</taxon>
        <taxon>Bacillota</taxon>
        <taxon>Bacilli</taxon>
        <taxon>Lactobacillales</taxon>
        <taxon>Lactobacillaceae</taxon>
        <taxon>Latilactobacillus</taxon>
    </lineage>
</organism>
<dbReference type="PRINTS" id="PR00032">
    <property type="entry name" value="HTHARAC"/>
</dbReference>
<dbReference type="PANTHER" id="PTHR43280:SF35">
    <property type="entry name" value="RESPONSE REGULATOR"/>
    <property type="match status" value="1"/>
</dbReference>
<feature type="modified residue" description="4-aspartylphosphate" evidence="4">
    <location>
        <position position="55"/>
    </location>
</feature>
<keyword evidence="4" id="KW-0597">Phosphoprotein</keyword>
<dbReference type="Gene3D" id="3.40.50.2300">
    <property type="match status" value="1"/>
</dbReference>
<evidence type="ECO:0000256" key="1">
    <source>
        <dbReference type="ARBA" id="ARBA00023015"/>
    </source>
</evidence>
<dbReference type="GO" id="GO:0003700">
    <property type="term" value="F:DNA-binding transcription factor activity"/>
    <property type="evidence" value="ECO:0007669"/>
    <property type="project" value="InterPro"/>
</dbReference>
<dbReference type="Proteomes" id="UP000051264">
    <property type="component" value="Unassembled WGS sequence"/>
</dbReference>
<dbReference type="STRING" id="1423747.FC69_GL000624"/>
<dbReference type="eggNOG" id="COG2207">
    <property type="taxonomic scope" value="Bacteria"/>
</dbReference>
<protein>
    <submittedName>
        <fullName evidence="7">Response regulator</fullName>
    </submittedName>
</protein>
<evidence type="ECO:0000256" key="4">
    <source>
        <dbReference type="PROSITE-ProRule" id="PRU00169"/>
    </source>
</evidence>
<feature type="domain" description="HTH araC/xylS-type" evidence="5">
    <location>
        <begin position="382"/>
        <end position="480"/>
    </location>
</feature>
<evidence type="ECO:0000259" key="5">
    <source>
        <dbReference type="PROSITE" id="PS01124"/>
    </source>
</evidence>
<reference evidence="7 8" key="1">
    <citation type="journal article" date="2015" name="Genome Announc.">
        <title>Expanding the biotechnology potential of lactobacilli through comparative genomics of 213 strains and associated genera.</title>
        <authorList>
            <person name="Sun Z."/>
            <person name="Harris H.M."/>
            <person name="McCann A."/>
            <person name="Guo C."/>
            <person name="Argimon S."/>
            <person name="Zhang W."/>
            <person name="Yang X."/>
            <person name="Jeffery I.B."/>
            <person name="Cooney J.C."/>
            <person name="Kagawa T.F."/>
            <person name="Liu W."/>
            <person name="Song Y."/>
            <person name="Salvetti E."/>
            <person name="Wrobel A."/>
            <person name="Rasinkangas P."/>
            <person name="Parkhill J."/>
            <person name="Rea M.C."/>
            <person name="O'Sullivan O."/>
            <person name="Ritari J."/>
            <person name="Douillard F.P."/>
            <person name="Paul Ross R."/>
            <person name="Yang R."/>
            <person name="Briner A.E."/>
            <person name="Felis G.E."/>
            <person name="de Vos W.M."/>
            <person name="Barrangou R."/>
            <person name="Klaenhammer T.R."/>
            <person name="Caufield P.W."/>
            <person name="Cui Y."/>
            <person name="Zhang H."/>
            <person name="O'Toole P.W."/>
        </authorList>
    </citation>
    <scope>NUCLEOTIDE SEQUENCE [LARGE SCALE GENOMIC DNA]</scope>
    <source>
        <strain evidence="7 8">DSM 14340</strain>
    </source>
</reference>
<dbReference type="CDD" id="cd17536">
    <property type="entry name" value="REC_YesN-like"/>
    <property type="match status" value="1"/>
</dbReference>
<dbReference type="SUPFAM" id="SSF52172">
    <property type="entry name" value="CheY-like"/>
    <property type="match status" value="1"/>
</dbReference>
<dbReference type="SMART" id="SM00342">
    <property type="entry name" value="HTH_ARAC"/>
    <property type="match status" value="1"/>
</dbReference>
<evidence type="ECO:0000256" key="2">
    <source>
        <dbReference type="ARBA" id="ARBA00023125"/>
    </source>
</evidence>
<dbReference type="InterPro" id="IPR009057">
    <property type="entry name" value="Homeodomain-like_sf"/>
</dbReference>
<dbReference type="AlphaFoldDB" id="A0A0R1RYQ2"/>
<gene>
    <name evidence="7" type="ORF">FC69_GL000624</name>
</gene>
<proteinExistence type="predicted"/>
<feature type="domain" description="Response regulatory" evidence="6">
    <location>
        <begin position="3"/>
        <end position="120"/>
    </location>
</feature>
<keyword evidence="1" id="KW-0805">Transcription regulation</keyword>
<dbReference type="SUPFAM" id="SSF46689">
    <property type="entry name" value="Homeodomain-like"/>
    <property type="match status" value="2"/>
</dbReference>
<dbReference type="PATRIC" id="fig|1423747.3.peg.637"/>
<sequence>MLKVMIVDDEYMLLRGYRKIIDWQLLGLEVAVTEKNPLVALEILQTTPIDILISDMNMPEMDGPTFVTAAKKIRPEMELLVISGYSNFDYVKAGLQQGAVNYLKKPIDTEELIEALQEAIEHIEEQKMRQQIAGFAVQAQARTLLQNTAVETGVNLVQELGLAFGQQSIRLIGILNPVPPSALLIYLQTVPAVHGFFLESRDYIIIFQGDEVALKQFIDQMPTQVSVVHRPMIIGVVASSLVELVAQYQKLKLEISRQYFFESAAGLQRLADANSTEVVIMLPGYSQVKKAISGLTIADFRKWFSERVERLKLANASDVLVRQFALVVLLVLNEKLATVDTKTRAITEINNANVVSEIIKIIIDIYQEAGQTVKYHFTTNVMAMCRIIEQRYAEPLSLSSVAGELHLNAVYLGQLFKQDTGRSFSKYLNDYRINIALEMLHSSHLDVNYIASFVGYQNQGYFYKIFKQQTGMTPSEYREGVGIGSQAH</sequence>
<dbReference type="InterPro" id="IPR020449">
    <property type="entry name" value="Tscrpt_reg_AraC-type_HTH"/>
</dbReference>
<dbReference type="InterPro" id="IPR001789">
    <property type="entry name" value="Sig_transdc_resp-reg_receiver"/>
</dbReference>
<dbReference type="SMART" id="SM00448">
    <property type="entry name" value="REC"/>
    <property type="match status" value="1"/>
</dbReference>
<dbReference type="Gene3D" id="1.10.10.60">
    <property type="entry name" value="Homeodomain-like"/>
    <property type="match status" value="2"/>
</dbReference>
<evidence type="ECO:0000313" key="8">
    <source>
        <dbReference type="Proteomes" id="UP000051264"/>
    </source>
</evidence>
<evidence type="ECO:0000313" key="7">
    <source>
        <dbReference type="EMBL" id="KRL61577.1"/>
    </source>
</evidence>
<name>A0A0R1RYQ2_9LACO</name>
<dbReference type="GO" id="GO:0000160">
    <property type="term" value="P:phosphorelay signal transduction system"/>
    <property type="evidence" value="ECO:0007669"/>
    <property type="project" value="InterPro"/>
</dbReference>
<dbReference type="EMBL" id="AZEX01000016">
    <property type="protein sequence ID" value="KRL61577.1"/>
    <property type="molecule type" value="Genomic_DNA"/>
</dbReference>
<dbReference type="RefSeq" id="WP_025083689.1">
    <property type="nucleotide sequence ID" value="NZ_AZEX01000016.1"/>
</dbReference>
<evidence type="ECO:0000259" key="6">
    <source>
        <dbReference type="PROSITE" id="PS50110"/>
    </source>
</evidence>
<comment type="caution">
    <text evidence="7">The sequence shown here is derived from an EMBL/GenBank/DDBJ whole genome shotgun (WGS) entry which is preliminary data.</text>
</comment>
<dbReference type="GO" id="GO:0043565">
    <property type="term" value="F:sequence-specific DNA binding"/>
    <property type="evidence" value="ECO:0007669"/>
    <property type="project" value="InterPro"/>
</dbReference>
<evidence type="ECO:0000256" key="3">
    <source>
        <dbReference type="ARBA" id="ARBA00023163"/>
    </source>
</evidence>
<dbReference type="InterPro" id="IPR011006">
    <property type="entry name" value="CheY-like_superfamily"/>
</dbReference>
<dbReference type="Pfam" id="PF00072">
    <property type="entry name" value="Response_reg"/>
    <property type="match status" value="1"/>
</dbReference>
<accession>A0A0R1RYQ2</accession>
<keyword evidence="3" id="KW-0804">Transcription</keyword>